<sequence>MPKVRNTSGSAVEFEVSPWQSKKRRAREADQEHQEVAVLHGRNGLAQNQEERHTSQPADIEHLYQGHCVELPSDNAAKSVQPGSAEADSSPDTAFLGSFDRAAEMSPDVHVSVERMLRQVQAAEPTAAMSDGLQSTEELSHLLQGTACLVWLPDGQLSGELVSADGDSRVNIHGREVISERECTRDAEWKLLHVTLQRSSSHIQVKLLVEKTGCDAATLSAPLLLHGSEAGLLADATLQTDLTIHLRFSCEELLSDAAAERKLAHFNPRLCNQGAIINCGSFMCAGSGLAALEQASERRTEMCDSDFDE</sequence>
<dbReference type="PANTHER" id="PTHR37738">
    <property type="entry name" value="OS03G0209700 PROTEIN"/>
    <property type="match status" value="1"/>
</dbReference>
<feature type="compositionally biased region" description="Polar residues" evidence="1">
    <location>
        <begin position="1"/>
        <end position="10"/>
    </location>
</feature>
<feature type="region of interest" description="Disordered" evidence="1">
    <location>
        <begin position="1"/>
        <end position="34"/>
    </location>
</feature>
<proteinExistence type="predicted"/>
<keyword evidence="3" id="KW-1185">Reference proteome</keyword>
<dbReference type="Proteomes" id="UP001314263">
    <property type="component" value="Unassembled WGS sequence"/>
</dbReference>
<evidence type="ECO:0000313" key="3">
    <source>
        <dbReference type="Proteomes" id="UP001314263"/>
    </source>
</evidence>
<gene>
    <name evidence="2" type="ORF">CVIRNUC_008295</name>
</gene>
<feature type="region of interest" description="Disordered" evidence="1">
    <location>
        <begin position="74"/>
        <end position="95"/>
    </location>
</feature>
<dbReference type="EMBL" id="CAUYUE010000011">
    <property type="protein sequence ID" value="CAK0785089.1"/>
    <property type="molecule type" value="Genomic_DNA"/>
</dbReference>
<evidence type="ECO:0000313" key="2">
    <source>
        <dbReference type="EMBL" id="CAK0785089.1"/>
    </source>
</evidence>
<comment type="caution">
    <text evidence="2">The sequence shown here is derived from an EMBL/GenBank/DDBJ whole genome shotgun (WGS) entry which is preliminary data.</text>
</comment>
<name>A0AAV1IGE1_9CHLO</name>
<accession>A0AAV1IGE1</accession>
<organism evidence="2 3">
    <name type="scientific">Coccomyxa viridis</name>
    <dbReference type="NCBI Taxonomy" id="1274662"/>
    <lineage>
        <taxon>Eukaryota</taxon>
        <taxon>Viridiplantae</taxon>
        <taxon>Chlorophyta</taxon>
        <taxon>core chlorophytes</taxon>
        <taxon>Trebouxiophyceae</taxon>
        <taxon>Trebouxiophyceae incertae sedis</taxon>
        <taxon>Coccomyxaceae</taxon>
        <taxon>Coccomyxa</taxon>
    </lineage>
</organism>
<protein>
    <submittedName>
        <fullName evidence="2">Uncharacterized protein</fullName>
    </submittedName>
</protein>
<reference evidence="2 3" key="1">
    <citation type="submission" date="2023-10" db="EMBL/GenBank/DDBJ databases">
        <authorList>
            <person name="Maclean D."/>
            <person name="Macfadyen A."/>
        </authorList>
    </citation>
    <scope>NUCLEOTIDE SEQUENCE [LARGE SCALE GENOMIC DNA]</scope>
</reference>
<evidence type="ECO:0000256" key="1">
    <source>
        <dbReference type="SAM" id="MobiDB-lite"/>
    </source>
</evidence>
<dbReference type="AlphaFoldDB" id="A0AAV1IGE1"/>
<dbReference type="PANTHER" id="PTHR37738:SF1">
    <property type="entry name" value="OS03G0257000 PROTEIN"/>
    <property type="match status" value="1"/>
</dbReference>